<dbReference type="GO" id="GO:0006260">
    <property type="term" value="P:DNA replication"/>
    <property type="evidence" value="ECO:0007669"/>
    <property type="project" value="UniProtKB-KW"/>
</dbReference>
<name>A0A2K5AQZ5_9ARCH</name>
<evidence type="ECO:0000256" key="1">
    <source>
        <dbReference type="ARBA" id="ARBA00008010"/>
    </source>
</evidence>
<dbReference type="InterPro" id="IPR027925">
    <property type="entry name" value="MCM_N"/>
</dbReference>
<evidence type="ECO:0000256" key="9">
    <source>
        <dbReference type="RuleBase" id="RU004070"/>
    </source>
</evidence>
<dbReference type="Gene3D" id="2.20.28.10">
    <property type="match status" value="1"/>
</dbReference>
<evidence type="ECO:0000256" key="5">
    <source>
        <dbReference type="ARBA" id="ARBA00022801"/>
    </source>
</evidence>
<dbReference type="SMART" id="SM00350">
    <property type="entry name" value="MCM"/>
    <property type="match status" value="1"/>
</dbReference>
<dbReference type="InterPro" id="IPR033762">
    <property type="entry name" value="MCM_OB"/>
</dbReference>
<proteinExistence type="inferred from homology"/>
<evidence type="ECO:0000256" key="4">
    <source>
        <dbReference type="ARBA" id="ARBA00022741"/>
    </source>
</evidence>
<evidence type="ECO:0000256" key="10">
    <source>
        <dbReference type="SAM" id="MobiDB-lite"/>
    </source>
</evidence>
<keyword evidence="3" id="KW-0235">DNA replication</keyword>
<dbReference type="SMART" id="SM00382">
    <property type="entry name" value="AAA"/>
    <property type="match status" value="1"/>
</dbReference>
<dbReference type="Pfam" id="PF14551">
    <property type="entry name" value="MCM_N"/>
    <property type="match status" value="1"/>
</dbReference>
<dbReference type="GO" id="GO:0003697">
    <property type="term" value="F:single-stranded DNA binding"/>
    <property type="evidence" value="ECO:0007669"/>
    <property type="project" value="TreeGrafter"/>
</dbReference>
<evidence type="ECO:0000256" key="8">
    <source>
        <dbReference type="ARBA" id="ARBA00023125"/>
    </source>
</evidence>
<dbReference type="Pfam" id="PF00493">
    <property type="entry name" value="MCM"/>
    <property type="match status" value="1"/>
</dbReference>
<dbReference type="GO" id="GO:0042555">
    <property type="term" value="C:MCM complex"/>
    <property type="evidence" value="ECO:0007669"/>
    <property type="project" value="TreeGrafter"/>
</dbReference>
<organism evidence="12 13">
    <name type="scientific">Candidatus Nitrosocaldus cavascurensis</name>
    <dbReference type="NCBI Taxonomy" id="2058097"/>
    <lineage>
        <taxon>Archaea</taxon>
        <taxon>Nitrososphaerota</taxon>
        <taxon>Nitrososphaeria</taxon>
        <taxon>Candidatus Nitrosocaldales</taxon>
        <taxon>Candidatus Nitrosocaldaceae</taxon>
        <taxon>Candidatus Nitrosocaldus</taxon>
    </lineage>
</organism>
<dbReference type="SUPFAM" id="SSF50249">
    <property type="entry name" value="Nucleic acid-binding proteins"/>
    <property type="match status" value="1"/>
</dbReference>
<accession>A0A2K5AQZ5</accession>
<dbReference type="InterPro" id="IPR041562">
    <property type="entry name" value="MCM_lid"/>
</dbReference>
<dbReference type="FunFam" id="3.40.50.300:FF:000826">
    <property type="entry name" value="Replicative DNA helicase Mcm"/>
    <property type="match status" value="1"/>
</dbReference>
<dbReference type="GO" id="GO:0005524">
    <property type="term" value="F:ATP binding"/>
    <property type="evidence" value="ECO:0007669"/>
    <property type="project" value="UniProtKB-KW"/>
</dbReference>
<dbReference type="InterPro" id="IPR001208">
    <property type="entry name" value="MCM_dom"/>
</dbReference>
<evidence type="ECO:0000256" key="6">
    <source>
        <dbReference type="ARBA" id="ARBA00022806"/>
    </source>
</evidence>
<evidence type="ECO:0000259" key="11">
    <source>
        <dbReference type="PROSITE" id="PS50051"/>
    </source>
</evidence>
<dbReference type="RefSeq" id="WP_103287207.1">
    <property type="nucleotide sequence ID" value="NZ_LT981265.1"/>
</dbReference>
<dbReference type="Gene3D" id="2.40.50.140">
    <property type="entry name" value="Nucleic acid-binding proteins"/>
    <property type="match status" value="1"/>
</dbReference>
<feature type="region of interest" description="Disordered" evidence="10">
    <location>
        <begin position="167"/>
        <end position="190"/>
    </location>
</feature>
<dbReference type="SUPFAM" id="SSF52540">
    <property type="entry name" value="P-loop containing nucleoside triphosphate hydrolases"/>
    <property type="match status" value="1"/>
</dbReference>
<sequence>MSDMLNDNTVIRSIYDEIVEFIKGFRDANGVYKYREQIETLKIKDSKSITVDHNDLALYNQDVITRLAEEPSAVLKEFSNAVYDVLKEVDAKYADSIKDEIIVRISNYPYQVKMRDIDADLIGRLISTAGMVVRASEVKPFISRYYYRCVNEHDGYISRIDYQRWKRKGSSGSNSNKKGEEGEDRDERRGGALTCKKCGAEISVDIEKSKFSNIQMIRLQELPEDLPPGQLPYHIDVMLIHDLVDNARPGDRIILTGIVDVEKDLESSRMDVPLFRIRIEGNNIEFLASRDGVKDASARSDGRFIISDDDEREIKRIASRPDVYDLLISSFAPHIYGHEIIKEAILLQIVGSPQRELEDATKLRGDINILLVGDPGTAKSELLKYAARIAPRGLYTSGRGSTAAGLTAAVIRDKSGMMMLEAGAVVLGDQGLVCIDELDKMRAEDRSALHEVMEQQTCSVAKGGIVATLNARTSILAAANPILGKYDPYRNITENVNLPIPLLTRFDLIFAIRDEPSKEGDANLARHILGIHRRIGYEHLPPIPIDLLRKYLAYAKRFNPLLSKEAEDRIFEYYMQMRANASPDAITITARQLEALIRLATARARLMLRNTVTVEDAERAIYIFNVMLNKVGIDVKTGKVDLGVLHGMPSSERSKMQLFLDVFNALSGKDQNPVEEQALVTELAKTGKFTEDEAREWIRKANAQGIIYEVRQGFYKRA</sequence>
<evidence type="ECO:0000256" key="2">
    <source>
        <dbReference type="ARBA" id="ARBA00012551"/>
    </source>
</evidence>
<dbReference type="Pfam" id="PF17855">
    <property type="entry name" value="MCM_lid"/>
    <property type="match status" value="1"/>
</dbReference>
<evidence type="ECO:0000256" key="7">
    <source>
        <dbReference type="ARBA" id="ARBA00022840"/>
    </source>
</evidence>
<comment type="similarity">
    <text evidence="1 9">Belongs to the MCM family.</text>
</comment>
<keyword evidence="7 9" id="KW-0067">ATP-binding</keyword>
<dbReference type="InterPro" id="IPR036388">
    <property type="entry name" value="WH-like_DNA-bd_sf"/>
</dbReference>
<keyword evidence="8 9" id="KW-0238">DNA-binding</keyword>
<keyword evidence="13" id="KW-1185">Reference proteome</keyword>
<dbReference type="InterPro" id="IPR012340">
    <property type="entry name" value="NA-bd_OB-fold"/>
</dbReference>
<dbReference type="PRINTS" id="PR01657">
    <property type="entry name" value="MCMFAMILY"/>
</dbReference>
<evidence type="ECO:0000313" key="12">
    <source>
        <dbReference type="EMBL" id="SPC34047.1"/>
    </source>
</evidence>
<dbReference type="EC" id="3.6.4.12" evidence="2"/>
<dbReference type="InterPro" id="IPR031327">
    <property type="entry name" value="MCM"/>
</dbReference>
<dbReference type="InterPro" id="IPR003593">
    <property type="entry name" value="AAA+_ATPase"/>
</dbReference>
<keyword evidence="5" id="KW-0378">Hydrolase</keyword>
<dbReference type="GO" id="GO:0017116">
    <property type="term" value="F:single-stranded DNA helicase activity"/>
    <property type="evidence" value="ECO:0007669"/>
    <property type="project" value="TreeGrafter"/>
</dbReference>
<reference evidence="13" key="1">
    <citation type="submission" date="2018-01" db="EMBL/GenBank/DDBJ databases">
        <authorList>
            <person name="Kerou L M."/>
        </authorList>
    </citation>
    <scope>NUCLEOTIDE SEQUENCE [LARGE SCALE GENOMIC DNA]</scope>
    <source>
        <strain evidence="13">SCU2</strain>
    </source>
</reference>
<dbReference type="InterPro" id="IPR027417">
    <property type="entry name" value="P-loop_NTPase"/>
</dbReference>
<dbReference type="Gene3D" id="1.10.10.10">
    <property type="entry name" value="Winged helix-like DNA-binding domain superfamily/Winged helix DNA-binding domain"/>
    <property type="match status" value="1"/>
</dbReference>
<dbReference type="EMBL" id="LT981265">
    <property type="protein sequence ID" value="SPC34047.1"/>
    <property type="molecule type" value="Genomic_DNA"/>
</dbReference>
<evidence type="ECO:0000313" key="13">
    <source>
        <dbReference type="Proteomes" id="UP000236248"/>
    </source>
</evidence>
<dbReference type="Pfam" id="PF17207">
    <property type="entry name" value="MCM_OB"/>
    <property type="match status" value="1"/>
</dbReference>
<dbReference type="PROSITE" id="PS50051">
    <property type="entry name" value="MCM_2"/>
    <property type="match status" value="1"/>
</dbReference>
<dbReference type="AlphaFoldDB" id="A0A2K5AQZ5"/>
<feature type="compositionally biased region" description="Basic and acidic residues" evidence="10">
    <location>
        <begin position="177"/>
        <end position="190"/>
    </location>
</feature>
<dbReference type="Proteomes" id="UP000236248">
    <property type="component" value="Chromosome NCAV"/>
</dbReference>
<dbReference type="Gene3D" id="3.30.1640.10">
    <property type="entry name" value="mini-chromosome maintenance (MCM) complex, chain A, domain 1"/>
    <property type="match status" value="1"/>
</dbReference>
<dbReference type="Gene3D" id="3.40.50.300">
    <property type="entry name" value="P-loop containing nucleotide triphosphate hydrolases"/>
    <property type="match status" value="1"/>
</dbReference>
<feature type="domain" description="MCM C-terminal AAA(+) ATPase" evidence="11">
    <location>
        <begin position="323"/>
        <end position="528"/>
    </location>
</feature>
<protein>
    <recommendedName>
        <fullName evidence="2">DNA helicase</fullName>
        <ecNumber evidence="2">3.6.4.12</ecNumber>
    </recommendedName>
</protein>
<dbReference type="PANTHER" id="PTHR11630">
    <property type="entry name" value="DNA REPLICATION LICENSING FACTOR MCM FAMILY MEMBER"/>
    <property type="match status" value="1"/>
</dbReference>
<dbReference type="GO" id="GO:0016787">
    <property type="term" value="F:hydrolase activity"/>
    <property type="evidence" value="ECO:0007669"/>
    <property type="project" value="UniProtKB-KW"/>
</dbReference>
<keyword evidence="4 9" id="KW-0547">Nucleotide-binding</keyword>
<dbReference type="PANTHER" id="PTHR11630:SF66">
    <property type="entry name" value="DNA REPLICATION LICENSING FACTOR MCM4"/>
    <property type="match status" value="1"/>
</dbReference>
<evidence type="ECO:0000256" key="3">
    <source>
        <dbReference type="ARBA" id="ARBA00022705"/>
    </source>
</evidence>
<keyword evidence="6" id="KW-0347">Helicase</keyword>
<gene>
    <name evidence="12" type="primary">mcm</name>
    <name evidence="12" type="ORF">NCAV_0870</name>
</gene>
<dbReference type="KEGG" id="ncv:NCAV_0870"/>
<dbReference type="GeneID" id="41594928"/>